<dbReference type="PANTHER" id="PTHR43300:SF7">
    <property type="entry name" value="UDP-N-ACETYLBACILLOSAMINE N-ACETYLTRANSFERASE"/>
    <property type="match status" value="1"/>
</dbReference>
<accession>A0AAW6T615</accession>
<dbReference type="Gene3D" id="2.160.10.10">
    <property type="entry name" value="Hexapeptide repeat proteins"/>
    <property type="match status" value="1"/>
</dbReference>
<dbReference type="Pfam" id="PF00132">
    <property type="entry name" value="Hexapep"/>
    <property type="match status" value="1"/>
</dbReference>
<feature type="binding site" evidence="2">
    <location>
        <position position="68"/>
    </location>
    <ligand>
        <name>substrate</name>
    </ligand>
</feature>
<dbReference type="InterPro" id="IPR011004">
    <property type="entry name" value="Trimer_LpxA-like_sf"/>
</dbReference>
<protein>
    <submittedName>
        <fullName evidence="3">NeuD/PglB/VioB family sugar acetyltransferase</fullName>
    </submittedName>
</protein>
<feature type="site" description="Increases basicity of active site His" evidence="1">
    <location>
        <position position="139"/>
    </location>
</feature>
<evidence type="ECO:0000256" key="2">
    <source>
        <dbReference type="PIRSR" id="PIRSR620019-2"/>
    </source>
</evidence>
<feature type="active site" description="Proton acceptor" evidence="1">
    <location>
        <position position="138"/>
    </location>
</feature>
<gene>
    <name evidence="3" type="ORF">QF206_01270</name>
</gene>
<proteinExistence type="predicted"/>
<keyword evidence="4" id="KW-1185">Reference proteome</keyword>
<dbReference type="InterPro" id="IPR050179">
    <property type="entry name" value="Trans_hexapeptide_repeat"/>
</dbReference>
<dbReference type="EMBL" id="JASATX010000001">
    <property type="protein sequence ID" value="MDI2097598.1"/>
    <property type="molecule type" value="Genomic_DNA"/>
</dbReference>
<dbReference type="NCBIfam" id="TIGR03570">
    <property type="entry name" value="NeuD_NnaD"/>
    <property type="match status" value="1"/>
</dbReference>
<organism evidence="3 4">
    <name type="scientific">Ruicaihuangia caeni</name>
    <dbReference type="NCBI Taxonomy" id="3042517"/>
    <lineage>
        <taxon>Bacteria</taxon>
        <taxon>Bacillati</taxon>
        <taxon>Actinomycetota</taxon>
        <taxon>Actinomycetes</taxon>
        <taxon>Micrococcales</taxon>
        <taxon>Microbacteriaceae</taxon>
        <taxon>Ruicaihuangia</taxon>
    </lineage>
</organism>
<dbReference type="InterPro" id="IPR020019">
    <property type="entry name" value="AcTrfase_PglD-like"/>
</dbReference>
<dbReference type="CDD" id="cd03360">
    <property type="entry name" value="LbH_AT_putative"/>
    <property type="match status" value="1"/>
</dbReference>
<dbReference type="Proteomes" id="UP001321506">
    <property type="component" value="Unassembled WGS sequence"/>
</dbReference>
<name>A0AAW6T615_9MICO</name>
<comment type="caution">
    <text evidence="3">The sequence shown here is derived from an EMBL/GenBank/DDBJ whole genome shotgun (WGS) entry which is preliminary data.</text>
</comment>
<dbReference type="SUPFAM" id="SSF51161">
    <property type="entry name" value="Trimeric LpxA-like enzymes"/>
    <property type="match status" value="1"/>
</dbReference>
<dbReference type="InterPro" id="IPR001451">
    <property type="entry name" value="Hexapep"/>
</dbReference>
<dbReference type="RefSeq" id="WP_281487386.1">
    <property type="nucleotide sequence ID" value="NZ_JASATX010000001.1"/>
</dbReference>
<dbReference type="AlphaFoldDB" id="A0AAW6T615"/>
<evidence type="ECO:0000313" key="4">
    <source>
        <dbReference type="Proteomes" id="UP001321506"/>
    </source>
</evidence>
<dbReference type="PANTHER" id="PTHR43300">
    <property type="entry name" value="ACETYLTRANSFERASE"/>
    <property type="match status" value="1"/>
</dbReference>
<evidence type="ECO:0000256" key="1">
    <source>
        <dbReference type="PIRSR" id="PIRSR620019-1"/>
    </source>
</evidence>
<evidence type="ECO:0000313" key="3">
    <source>
        <dbReference type="EMBL" id="MDI2097598.1"/>
    </source>
</evidence>
<dbReference type="Gene3D" id="3.40.50.20">
    <property type="match status" value="1"/>
</dbReference>
<reference evidence="3 4" key="1">
    <citation type="submission" date="2023-04" db="EMBL/GenBank/DDBJ databases">
        <title>Klugiella caeni sp. nov. isolated from the sludge of biochemical tank.</title>
        <authorList>
            <person name="Geng K."/>
        </authorList>
    </citation>
    <scope>NUCLEOTIDE SEQUENCE [LARGE SCALE GENOMIC DNA]</scope>
    <source>
        <strain evidence="3 4">YN-L-19</strain>
    </source>
</reference>
<sequence length="216" mass="22488">MAELLLVAASGLAREALASIRRTGEHDVIGYLDDDPAKAGLKLDGLPVLGPLEVAREYPDARLLLCAGKGRARSSLDDRLIAQGRTEDDYVTVIDRGASVAAGCDIRPGSILLAGVVLTTNVSVGRHVVAMPNAVLTHDVLIESYATLCAGVVLGGNVWIGEGAYLGMNCGVRENVRVGKHSVLGMGAVLTRDLPPGEIWAGVPARPLEVPVAVTP</sequence>